<dbReference type="PANTHER" id="PTHR30037:SF4">
    <property type="entry name" value="DNA-3-METHYLADENINE GLYCOSYLASE I"/>
    <property type="match status" value="1"/>
</dbReference>
<evidence type="ECO:0000313" key="3">
    <source>
        <dbReference type="Proteomes" id="UP000092683"/>
    </source>
</evidence>
<proteinExistence type="predicted"/>
<feature type="binding site" evidence="1">
    <location>
        <position position="37"/>
    </location>
    <ligand>
        <name>Zn(2+)</name>
        <dbReference type="ChEBI" id="CHEBI:29105"/>
    </ligand>
</feature>
<evidence type="ECO:0008006" key="4">
    <source>
        <dbReference type="Google" id="ProtNLM"/>
    </source>
</evidence>
<evidence type="ECO:0000313" key="2">
    <source>
        <dbReference type="EMBL" id="OCB55889.1"/>
    </source>
</evidence>
<dbReference type="InterPro" id="IPR052891">
    <property type="entry name" value="DNA-3mA_glycosylase"/>
</dbReference>
<feature type="binding site" evidence="1">
    <location>
        <position position="188"/>
    </location>
    <ligand>
        <name>Zn(2+)</name>
        <dbReference type="ChEBI" id="CHEBI:29105"/>
    </ligand>
</feature>
<feature type="binding site" evidence="1">
    <location>
        <position position="192"/>
    </location>
    <ligand>
        <name>Zn(2+)</name>
        <dbReference type="ChEBI" id="CHEBI:29105"/>
    </ligand>
</feature>
<dbReference type="RefSeq" id="WP_065446660.1">
    <property type="nucleotide sequence ID" value="NZ_MBEC01000291.1"/>
</dbReference>
<dbReference type="SUPFAM" id="SSF48150">
    <property type="entry name" value="DNA-glycosylase"/>
    <property type="match status" value="1"/>
</dbReference>
<dbReference type="PANTHER" id="PTHR30037">
    <property type="entry name" value="DNA-3-METHYLADENINE GLYCOSYLASE 1"/>
    <property type="match status" value="1"/>
</dbReference>
<dbReference type="AlphaFoldDB" id="A0A1B9D9K8"/>
<sequence>MAGIGVPTHVASVISGPDGVIRCRWATETGRDLTAYHDHEWGTPVHGEAPLFEALVLTYFENGLSWATVFDKRDNLRKAFHGFDPAAVAEMTPDDVERLMTDTSIIRHRRKIEATLHNARLLSTHSLSRLAWRHQPRRHRRPRSFGDGRMVSPESQRLSVALREVGFRMVGPVVAHSFMQTVGIENGHFEGCFRAPA</sequence>
<protein>
    <recommendedName>
        <fullName evidence="4">3-methyladenine DNA glycosylase</fullName>
    </recommendedName>
</protein>
<dbReference type="Proteomes" id="UP000092683">
    <property type="component" value="Unassembled WGS sequence"/>
</dbReference>
<dbReference type="Gene3D" id="1.10.340.30">
    <property type="entry name" value="Hypothetical protein, domain 2"/>
    <property type="match status" value="1"/>
</dbReference>
<dbReference type="InterPro" id="IPR005019">
    <property type="entry name" value="Adenine_glyco"/>
</dbReference>
<dbReference type="OrthoDB" id="9807664at2"/>
<organism evidence="2 3">
    <name type="scientific">Mycobacterium malmoense</name>
    <dbReference type="NCBI Taxonomy" id="1780"/>
    <lineage>
        <taxon>Bacteria</taxon>
        <taxon>Bacillati</taxon>
        <taxon>Actinomycetota</taxon>
        <taxon>Actinomycetes</taxon>
        <taxon>Mycobacteriales</taxon>
        <taxon>Mycobacteriaceae</taxon>
        <taxon>Mycobacterium</taxon>
    </lineage>
</organism>
<gene>
    <name evidence="2" type="ORF">A5677_18270</name>
</gene>
<accession>A0A1B9D9K8</accession>
<dbReference type="GO" id="GO:0046872">
    <property type="term" value="F:metal ion binding"/>
    <property type="evidence" value="ECO:0007669"/>
    <property type="project" value="UniProtKB-KW"/>
</dbReference>
<dbReference type="GO" id="GO:0006284">
    <property type="term" value="P:base-excision repair"/>
    <property type="evidence" value="ECO:0007669"/>
    <property type="project" value="InterPro"/>
</dbReference>
<name>A0A1B9D9K8_MYCMA</name>
<dbReference type="InterPro" id="IPR011257">
    <property type="entry name" value="DNA_glycosylase"/>
</dbReference>
<dbReference type="GO" id="GO:0008725">
    <property type="term" value="F:DNA-3-methyladenine glycosylase activity"/>
    <property type="evidence" value="ECO:0007669"/>
    <property type="project" value="InterPro"/>
</dbReference>
<reference evidence="2 3" key="1">
    <citation type="submission" date="2016-06" db="EMBL/GenBank/DDBJ databases">
        <authorList>
            <person name="Kjaerup R.B."/>
            <person name="Dalgaard T.S."/>
            <person name="Juul-Madsen H.R."/>
        </authorList>
    </citation>
    <scope>NUCLEOTIDE SEQUENCE [LARGE SCALE GENOMIC DNA]</scope>
    <source>
        <strain evidence="2 3">E3012</strain>
    </source>
</reference>
<dbReference type="Pfam" id="PF03352">
    <property type="entry name" value="Adenine_glyco"/>
    <property type="match status" value="1"/>
</dbReference>
<dbReference type="EMBL" id="MBEE01000099">
    <property type="protein sequence ID" value="OCB55889.1"/>
    <property type="molecule type" value="Genomic_DNA"/>
</dbReference>
<comment type="caution">
    <text evidence="2">The sequence shown here is derived from an EMBL/GenBank/DDBJ whole genome shotgun (WGS) entry which is preliminary data.</text>
</comment>
<keyword evidence="1" id="KW-0479">Metal-binding</keyword>
<feature type="binding site" evidence="1">
    <location>
        <position position="23"/>
    </location>
    <ligand>
        <name>Zn(2+)</name>
        <dbReference type="ChEBI" id="CHEBI:29105"/>
    </ligand>
</feature>
<keyword evidence="1" id="KW-0862">Zinc</keyword>
<evidence type="ECO:0000256" key="1">
    <source>
        <dbReference type="PIRSR" id="PIRSR605019-1"/>
    </source>
</evidence>